<dbReference type="GO" id="GO:0005524">
    <property type="term" value="F:ATP binding"/>
    <property type="evidence" value="ECO:0007669"/>
    <property type="project" value="UniProtKB-UniRule"/>
</dbReference>
<dbReference type="GO" id="GO:0000287">
    <property type="term" value="F:magnesium ion binding"/>
    <property type="evidence" value="ECO:0007669"/>
    <property type="project" value="UniProtKB-UniRule"/>
</dbReference>
<dbReference type="EC" id="6.1.1.20" evidence="13"/>
<evidence type="ECO:0000256" key="1">
    <source>
        <dbReference type="ARBA" id="ARBA00004496"/>
    </source>
</evidence>
<evidence type="ECO:0000256" key="3">
    <source>
        <dbReference type="ARBA" id="ARBA00011209"/>
    </source>
</evidence>
<dbReference type="AlphaFoldDB" id="A0A8J7PGD3"/>
<evidence type="ECO:0000256" key="5">
    <source>
        <dbReference type="ARBA" id="ARBA00022598"/>
    </source>
</evidence>
<dbReference type="SUPFAM" id="SSF55681">
    <property type="entry name" value="Class II aaRS and biotin synthetases"/>
    <property type="match status" value="1"/>
</dbReference>
<feature type="binding site" evidence="13">
    <location>
        <position position="261"/>
    </location>
    <ligand>
        <name>Mg(2+)</name>
        <dbReference type="ChEBI" id="CHEBI:18420"/>
        <note>shared with beta subunit</note>
    </ligand>
</feature>
<dbReference type="Pfam" id="PF02912">
    <property type="entry name" value="Phe_tRNA-synt_N"/>
    <property type="match status" value="1"/>
</dbReference>
<keyword evidence="8 13" id="KW-0067">ATP-binding</keyword>
<proteinExistence type="inferred from homology"/>
<evidence type="ECO:0000256" key="13">
    <source>
        <dbReference type="HAMAP-Rule" id="MF_00281"/>
    </source>
</evidence>
<dbReference type="InterPro" id="IPR004188">
    <property type="entry name" value="Phe-tRNA_ligase_II_N"/>
</dbReference>
<keyword evidence="9 13" id="KW-0460">Magnesium</keyword>
<evidence type="ECO:0000256" key="6">
    <source>
        <dbReference type="ARBA" id="ARBA00022723"/>
    </source>
</evidence>
<dbReference type="InterPro" id="IPR006195">
    <property type="entry name" value="aa-tRNA-synth_II"/>
</dbReference>
<keyword evidence="4 13" id="KW-0963">Cytoplasm</keyword>
<evidence type="ECO:0000256" key="8">
    <source>
        <dbReference type="ARBA" id="ARBA00022840"/>
    </source>
</evidence>
<keyword evidence="7 13" id="KW-0547">Nucleotide-binding</keyword>
<dbReference type="InterPro" id="IPR002319">
    <property type="entry name" value="Phenylalanyl-tRNA_Synthase"/>
</dbReference>
<dbReference type="FunFam" id="3.30.930.10:FF:000003">
    <property type="entry name" value="Phenylalanine--tRNA ligase alpha subunit"/>
    <property type="match status" value="1"/>
</dbReference>
<keyword evidence="6 13" id="KW-0479">Metal-binding</keyword>
<evidence type="ECO:0000256" key="7">
    <source>
        <dbReference type="ARBA" id="ARBA00022741"/>
    </source>
</evidence>
<keyword evidence="11 13" id="KW-0030">Aminoacyl-tRNA synthetase</keyword>
<dbReference type="GO" id="GO:0004826">
    <property type="term" value="F:phenylalanine-tRNA ligase activity"/>
    <property type="evidence" value="ECO:0007669"/>
    <property type="project" value="UniProtKB-UniRule"/>
</dbReference>
<dbReference type="Gene3D" id="3.30.930.10">
    <property type="entry name" value="Bira Bifunctional Protein, Domain 2"/>
    <property type="match status" value="1"/>
</dbReference>
<dbReference type="InterPro" id="IPR022911">
    <property type="entry name" value="Phe_tRNA_ligase_alpha1_bac"/>
</dbReference>
<dbReference type="CDD" id="cd00496">
    <property type="entry name" value="PheRS_alpha_core"/>
    <property type="match status" value="1"/>
</dbReference>
<dbReference type="InterPro" id="IPR045864">
    <property type="entry name" value="aa-tRNA-synth_II/BPL/LPL"/>
</dbReference>
<dbReference type="InterPro" id="IPR010978">
    <property type="entry name" value="tRNA-bd_arm"/>
</dbReference>
<dbReference type="PANTHER" id="PTHR11538">
    <property type="entry name" value="PHENYLALANYL-TRNA SYNTHETASE"/>
    <property type="match status" value="1"/>
</dbReference>
<feature type="domain" description="Aminoacyl-transfer RNA synthetases class-II family profile" evidence="14">
    <location>
        <begin position="116"/>
        <end position="325"/>
    </location>
</feature>
<evidence type="ECO:0000256" key="2">
    <source>
        <dbReference type="ARBA" id="ARBA00010207"/>
    </source>
</evidence>
<accession>A0A8J7PGD3</accession>
<evidence type="ECO:0000256" key="9">
    <source>
        <dbReference type="ARBA" id="ARBA00022842"/>
    </source>
</evidence>
<dbReference type="PROSITE" id="PS50862">
    <property type="entry name" value="AA_TRNA_LIGASE_II"/>
    <property type="match status" value="1"/>
</dbReference>
<dbReference type="GO" id="GO:0000049">
    <property type="term" value="F:tRNA binding"/>
    <property type="evidence" value="ECO:0007669"/>
    <property type="project" value="InterPro"/>
</dbReference>
<evidence type="ECO:0000313" key="15">
    <source>
        <dbReference type="EMBL" id="MBN8660867.1"/>
    </source>
</evidence>
<evidence type="ECO:0000256" key="12">
    <source>
        <dbReference type="ARBA" id="ARBA00049255"/>
    </source>
</evidence>
<comment type="cofactor">
    <cofactor evidence="13">
        <name>Mg(2+)</name>
        <dbReference type="ChEBI" id="CHEBI:18420"/>
    </cofactor>
    <text evidence="13">Binds 2 magnesium ions per tetramer.</text>
</comment>
<comment type="subcellular location">
    <subcellularLocation>
        <location evidence="1 13">Cytoplasm</location>
    </subcellularLocation>
</comment>
<evidence type="ECO:0000256" key="10">
    <source>
        <dbReference type="ARBA" id="ARBA00022917"/>
    </source>
</evidence>
<dbReference type="EMBL" id="JAFLCK010000014">
    <property type="protein sequence ID" value="MBN8660867.1"/>
    <property type="molecule type" value="Genomic_DNA"/>
</dbReference>
<keyword evidence="5 13" id="KW-0436">Ligase</keyword>
<organism evidence="15 16">
    <name type="scientific">Candidatus Obscuribacter phosphatis</name>
    <dbReference type="NCBI Taxonomy" id="1906157"/>
    <lineage>
        <taxon>Bacteria</taxon>
        <taxon>Bacillati</taxon>
        <taxon>Candidatus Melainabacteria</taxon>
        <taxon>Candidatus Obscuribacterales</taxon>
        <taxon>Candidatus Obscuribacteraceae</taxon>
        <taxon>Candidatus Obscuribacter</taxon>
    </lineage>
</organism>
<dbReference type="Proteomes" id="UP000664277">
    <property type="component" value="Unassembled WGS sequence"/>
</dbReference>
<evidence type="ECO:0000256" key="4">
    <source>
        <dbReference type="ARBA" id="ARBA00022490"/>
    </source>
</evidence>
<comment type="caution">
    <text evidence="15">The sequence shown here is derived from an EMBL/GenBank/DDBJ whole genome shotgun (WGS) entry which is preliminary data.</text>
</comment>
<dbReference type="HAMAP" id="MF_00281">
    <property type="entry name" value="Phe_tRNA_synth_alpha1"/>
    <property type="match status" value="1"/>
</dbReference>
<comment type="subunit">
    <text evidence="3 13">Tetramer of two alpha and two beta subunits.</text>
</comment>
<dbReference type="SUPFAM" id="SSF46589">
    <property type="entry name" value="tRNA-binding arm"/>
    <property type="match status" value="1"/>
</dbReference>
<sequence length="346" mass="38563">MSTQDLEKNIADLESSALSAIAKADSLENLEQVRLNLLGQKGELTGILRGLSALDKSERPRIGQLANVVKVKIEEAHEGRKEALFQSHIDSKLKAEALDVTAPGRVRALGHVHPLSQIREEILSVFYSMGFEVADGPEIESDYYNFDALNTPASHPARDEQDTFYTNLGANVLLRSQTSTVQIRVMEKNPPPLRIVAPGRVYRNEEVNARKYPLFHQVEGLLIDKDVTFGQLKGTLTAFIQALFKKPLKTRFRPDFFPFTEPSAELDSQCPFCSGKGCKTCGGRGWLELLGCGMVDPNVLKGAGIDPEEWSGFAFGMGLERLAMLKYGVNDIRHFYTNDLRFLEQF</sequence>
<gene>
    <name evidence="13 15" type="primary">pheS</name>
    <name evidence="15" type="ORF">J0M35_10910</name>
</gene>
<comment type="similarity">
    <text evidence="2 13">Belongs to the class-II aminoacyl-tRNA synthetase family. Phe-tRNA synthetase alpha subunit type 1 subfamily.</text>
</comment>
<evidence type="ECO:0000256" key="11">
    <source>
        <dbReference type="ARBA" id="ARBA00023146"/>
    </source>
</evidence>
<dbReference type="GO" id="GO:0006432">
    <property type="term" value="P:phenylalanyl-tRNA aminoacylation"/>
    <property type="evidence" value="ECO:0007669"/>
    <property type="project" value="UniProtKB-UniRule"/>
</dbReference>
<evidence type="ECO:0000313" key="16">
    <source>
        <dbReference type="Proteomes" id="UP000664277"/>
    </source>
</evidence>
<protein>
    <recommendedName>
        <fullName evidence="13">Phenylalanine--tRNA ligase alpha subunit</fullName>
        <ecNumber evidence="13">6.1.1.20</ecNumber>
    </recommendedName>
    <alternativeName>
        <fullName evidence="13">Phenylalanyl-tRNA synthetase alpha subunit</fullName>
        <shortName evidence="13">PheRS</shortName>
    </alternativeName>
</protein>
<comment type="catalytic activity">
    <reaction evidence="12 13">
        <text>tRNA(Phe) + L-phenylalanine + ATP = L-phenylalanyl-tRNA(Phe) + AMP + diphosphate + H(+)</text>
        <dbReference type="Rhea" id="RHEA:19413"/>
        <dbReference type="Rhea" id="RHEA-COMP:9668"/>
        <dbReference type="Rhea" id="RHEA-COMP:9699"/>
        <dbReference type="ChEBI" id="CHEBI:15378"/>
        <dbReference type="ChEBI" id="CHEBI:30616"/>
        <dbReference type="ChEBI" id="CHEBI:33019"/>
        <dbReference type="ChEBI" id="CHEBI:58095"/>
        <dbReference type="ChEBI" id="CHEBI:78442"/>
        <dbReference type="ChEBI" id="CHEBI:78531"/>
        <dbReference type="ChEBI" id="CHEBI:456215"/>
        <dbReference type="EC" id="6.1.1.20"/>
    </reaction>
</comment>
<dbReference type="GO" id="GO:0005737">
    <property type="term" value="C:cytoplasm"/>
    <property type="evidence" value="ECO:0007669"/>
    <property type="project" value="UniProtKB-SubCell"/>
</dbReference>
<evidence type="ECO:0000259" key="14">
    <source>
        <dbReference type="PROSITE" id="PS50862"/>
    </source>
</evidence>
<dbReference type="PANTHER" id="PTHR11538:SF41">
    <property type="entry name" value="PHENYLALANINE--TRNA LIGASE, MITOCHONDRIAL"/>
    <property type="match status" value="1"/>
</dbReference>
<keyword evidence="10 13" id="KW-0648">Protein biosynthesis</keyword>
<dbReference type="Pfam" id="PF01409">
    <property type="entry name" value="tRNA-synt_2d"/>
    <property type="match status" value="1"/>
</dbReference>
<reference evidence="15" key="1">
    <citation type="submission" date="2021-02" db="EMBL/GenBank/DDBJ databases">
        <title>Genome-Resolved Metagenomics of a Microbial Community Performing Photosynthetic Biological Nutrient Removal.</title>
        <authorList>
            <person name="Mcdaniel E.A."/>
        </authorList>
    </citation>
    <scope>NUCLEOTIDE SEQUENCE</scope>
    <source>
        <strain evidence="15">UWPOB_OBS1</strain>
    </source>
</reference>
<name>A0A8J7PGD3_9BACT</name>